<comment type="caution">
    <text evidence="2">The sequence shown here is derived from an EMBL/GenBank/DDBJ whole genome shotgun (WGS) entry which is preliminary data.</text>
</comment>
<keyword evidence="1" id="KW-0812">Transmembrane</keyword>
<accession>A0A7C8GVA8</accession>
<keyword evidence="1" id="KW-0472">Membrane</keyword>
<keyword evidence="1" id="KW-1133">Transmembrane helix</keyword>
<dbReference type="AlphaFoldDB" id="A0A7C8GVA8"/>
<organism evidence="2 3">
    <name type="scientific">Gracilibacillus oryzae</name>
    <dbReference type="NCBI Taxonomy" id="1672701"/>
    <lineage>
        <taxon>Bacteria</taxon>
        <taxon>Bacillati</taxon>
        <taxon>Bacillota</taxon>
        <taxon>Bacilli</taxon>
        <taxon>Bacillales</taxon>
        <taxon>Bacillaceae</taxon>
        <taxon>Gracilibacillus</taxon>
    </lineage>
</organism>
<feature type="transmembrane region" description="Helical" evidence="1">
    <location>
        <begin position="157"/>
        <end position="177"/>
    </location>
</feature>
<dbReference type="Proteomes" id="UP000480246">
    <property type="component" value="Unassembled WGS sequence"/>
</dbReference>
<evidence type="ECO:0000256" key="1">
    <source>
        <dbReference type="SAM" id="Phobius"/>
    </source>
</evidence>
<dbReference type="RefSeq" id="WP_153402174.1">
    <property type="nucleotide sequence ID" value="NZ_ML762426.1"/>
</dbReference>
<evidence type="ECO:0000313" key="3">
    <source>
        <dbReference type="Proteomes" id="UP000480246"/>
    </source>
</evidence>
<dbReference type="EMBL" id="WEID01000028">
    <property type="protein sequence ID" value="KAB8138077.1"/>
    <property type="molecule type" value="Genomic_DNA"/>
</dbReference>
<protein>
    <submittedName>
        <fullName evidence="2">Uncharacterized protein</fullName>
    </submittedName>
</protein>
<feature type="transmembrane region" description="Helical" evidence="1">
    <location>
        <begin position="197"/>
        <end position="217"/>
    </location>
</feature>
<reference evidence="2 3" key="1">
    <citation type="submission" date="2019-10" db="EMBL/GenBank/DDBJ databases">
        <title>Gracilibacillus sp. nov. isolated from rice seeds.</title>
        <authorList>
            <person name="He S."/>
        </authorList>
    </citation>
    <scope>NUCLEOTIDE SEQUENCE [LARGE SCALE GENOMIC DNA]</scope>
    <source>
        <strain evidence="2 3">TD8</strain>
    </source>
</reference>
<dbReference type="OrthoDB" id="8221747at2"/>
<sequence>MKKQWVSILLVMWIGIFIFPLSAKALSCEEVREPVIDHYDLAVIGSVLDVNDFTGLDIFFQQEEPFRYVWLEAEKSWKQGVPSQLTFTADFTWGTDFEKGQKYLIYLNEENGEYQNSPCSPVQKVEEDVEIKGNEALFPDEEGTVGWKNWLTFQADIIGISGLIIFGLAVILGIVIVRRKKNEVTPVKGQRKSKIIVITLFFACSFSFVLLWLYLYVMSGT</sequence>
<keyword evidence="3" id="KW-1185">Reference proteome</keyword>
<gene>
    <name evidence="2" type="ORF">F9U64_06420</name>
</gene>
<evidence type="ECO:0000313" key="2">
    <source>
        <dbReference type="EMBL" id="KAB8138077.1"/>
    </source>
</evidence>
<name>A0A7C8GVA8_9BACI</name>
<proteinExistence type="predicted"/>